<gene>
    <name evidence="1" type="ORF">SMRZ_LOCUS9006</name>
</gene>
<evidence type="ECO:0000313" key="2">
    <source>
        <dbReference type="Proteomes" id="UP000277204"/>
    </source>
</evidence>
<evidence type="ECO:0000313" key="1">
    <source>
        <dbReference type="EMBL" id="VDO84361.1"/>
    </source>
</evidence>
<dbReference type="EMBL" id="UZAI01004105">
    <property type="protein sequence ID" value="VDO84361.1"/>
    <property type="molecule type" value="Genomic_DNA"/>
</dbReference>
<sequence length="132" mass="15059">MLGSNEIIRCLESSVCNKSENSQETQGRRISCVFIDSGWLASHYGHHLANLCNLLDIKLVAIKPTGSLPDLVTTKFKPVKKVIPFVNHTISISLRLIYLFFPLKFRKYSTTAYLTVMLKKLQLLLDFFIKIL</sequence>
<accession>A0A3P7YAK3</accession>
<name>A0A3P7YAK3_9TREM</name>
<dbReference type="Proteomes" id="UP000277204">
    <property type="component" value="Unassembled WGS sequence"/>
</dbReference>
<protein>
    <submittedName>
        <fullName evidence="1">Uncharacterized protein</fullName>
    </submittedName>
</protein>
<reference evidence="1 2" key="1">
    <citation type="submission" date="2018-11" db="EMBL/GenBank/DDBJ databases">
        <authorList>
            <consortium name="Pathogen Informatics"/>
        </authorList>
    </citation>
    <scope>NUCLEOTIDE SEQUENCE [LARGE SCALE GENOMIC DNA]</scope>
    <source>
        <strain evidence="1 2">Zambia</strain>
    </source>
</reference>
<keyword evidence="2" id="KW-1185">Reference proteome</keyword>
<proteinExistence type="predicted"/>
<organism evidence="1 2">
    <name type="scientific">Schistosoma margrebowiei</name>
    <dbReference type="NCBI Taxonomy" id="48269"/>
    <lineage>
        <taxon>Eukaryota</taxon>
        <taxon>Metazoa</taxon>
        <taxon>Spiralia</taxon>
        <taxon>Lophotrochozoa</taxon>
        <taxon>Platyhelminthes</taxon>
        <taxon>Trematoda</taxon>
        <taxon>Digenea</taxon>
        <taxon>Strigeidida</taxon>
        <taxon>Schistosomatoidea</taxon>
        <taxon>Schistosomatidae</taxon>
        <taxon>Schistosoma</taxon>
    </lineage>
</organism>
<dbReference type="AlphaFoldDB" id="A0A3P7YAK3"/>